<proteinExistence type="predicted"/>
<sequence length="64" mass="6704">MDAEGGDAVITVVEWRLCAAVAEEVEYRLGAFYLPARNSLSIGRPSGASIAALGYHFGDLSTGT</sequence>
<name>A0ABX6W5V3_STRMQ</name>
<organism evidence="1 2">
    <name type="scientific">Streptomyces malaysiensis</name>
    <dbReference type="NCBI Taxonomy" id="92644"/>
    <lineage>
        <taxon>Bacteria</taxon>
        <taxon>Bacillati</taxon>
        <taxon>Actinomycetota</taxon>
        <taxon>Actinomycetes</taxon>
        <taxon>Kitasatosporales</taxon>
        <taxon>Streptomycetaceae</taxon>
        <taxon>Streptomyces</taxon>
        <taxon>Streptomyces violaceusniger group</taxon>
    </lineage>
</organism>
<evidence type="ECO:0000313" key="2">
    <source>
        <dbReference type="Proteomes" id="UP000663421"/>
    </source>
</evidence>
<accession>A0ABX6W5V3</accession>
<dbReference type="EMBL" id="CP065050">
    <property type="protein sequence ID" value="QPI55091.1"/>
    <property type="molecule type" value="Genomic_DNA"/>
</dbReference>
<protein>
    <submittedName>
        <fullName evidence="1">Uncharacterized protein</fullName>
    </submittedName>
</protein>
<keyword evidence="2" id="KW-1185">Reference proteome</keyword>
<gene>
    <name evidence="1" type="ORF">I1A49_09210</name>
</gene>
<dbReference type="Proteomes" id="UP000663421">
    <property type="component" value="Chromosome"/>
</dbReference>
<evidence type="ECO:0000313" key="1">
    <source>
        <dbReference type="EMBL" id="QPI55091.1"/>
    </source>
</evidence>
<reference evidence="1 2" key="1">
    <citation type="submission" date="2020-11" db="EMBL/GenBank/DDBJ databases">
        <title>Complete genome sequence unveiled secondary metabolic potentials in Streptomyces solisilvae HNM0141.</title>
        <authorList>
            <person name="Huang X."/>
        </authorList>
    </citation>
    <scope>NUCLEOTIDE SEQUENCE [LARGE SCALE GENOMIC DNA]</scope>
    <source>
        <strain evidence="1 2">HNM0141</strain>
    </source>
</reference>